<dbReference type="Proteomes" id="UP000078237">
    <property type="component" value="Unassembled WGS sequence"/>
</dbReference>
<dbReference type="InterPro" id="IPR019734">
    <property type="entry name" value="TPR_rpt"/>
</dbReference>
<evidence type="ECO:0000313" key="3">
    <source>
        <dbReference type="Proteomes" id="UP000078237"/>
    </source>
</evidence>
<protein>
    <submittedName>
        <fullName evidence="2">Mitochondrial import receptor subunit TOM70</fullName>
    </submittedName>
</protein>
<dbReference type="SUPFAM" id="SSF48452">
    <property type="entry name" value="TPR-like"/>
    <property type="match status" value="1"/>
</dbReference>
<gene>
    <name evidence="2" type="ORF">MMYC01_205044</name>
</gene>
<evidence type="ECO:0000256" key="1">
    <source>
        <dbReference type="PROSITE-ProRule" id="PRU00339"/>
    </source>
</evidence>
<evidence type="ECO:0000313" key="2">
    <source>
        <dbReference type="EMBL" id="KXX77904.1"/>
    </source>
</evidence>
<accession>A0A175W4G5</accession>
<dbReference type="AlphaFoldDB" id="A0A175W4G5"/>
<name>A0A175W4G5_9PEZI</name>
<dbReference type="InterPro" id="IPR046341">
    <property type="entry name" value="SET_dom_sf"/>
</dbReference>
<dbReference type="VEuPathDB" id="FungiDB:MMYC01_205044"/>
<keyword evidence="3" id="KW-1185">Reference proteome</keyword>
<dbReference type="Gene3D" id="1.25.40.10">
    <property type="entry name" value="Tetratricopeptide repeat domain"/>
    <property type="match status" value="1"/>
</dbReference>
<dbReference type="SUPFAM" id="SSF82199">
    <property type="entry name" value="SET domain"/>
    <property type="match status" value="1"/>
</dbReference>
<dbReference type="Gene3D" id="2.170.270.10">
    <property type="entry name" value="SET domain"/>
    <property type="match status" value="1"/>
</dbReference>
<feature type="repeat" description="TPR" evidence="1">
    <location>
        <begin position="87"/>
        <end position="120"/>
    </location>
</feature>
<dbReference type="InterPro" id="IPR053209">
    <property type="entry name" value="Gramillin-biosynth_MTr"/>
</dbReference>
<keyword evidence="1" id="KW-0802">TPR repeat</keyword>
<sequence length="354" mass="39615">MSIVEDENGNHLLLQLYHQEEGTDGAAEDILVEGIAMIVEESYLKLTSDNGYGLRVDHLSDIIFLSADDERIPSRWQRRSAQRNHTAMAWKTRGNDYFGKPRYRTAIECYTQALGGSPTAEETHTIKLHRSLAFLKTKQFDAALSDLESATTAPKPAEKALFRNAQALYGLRRYRECCGVLKALRMEYPKNSVGKVQLDRAVKRLAEQTTGKYQLEQLHAEAAKPRPPHIDHAAYIGPVHVKASGSRGRELFISSTVKAGDLLFCEKAFATHSSAREDVVPMVLPSWFLVRRIIALNAFGSLLSTRQSCLRALSQDCPAQGMVKGPFHSYGIWPMASYINHYCYSNAWTSFTGT</sequence>
<dbReference type="PANTHER" id="PTHR47643:SF2">
    <property type="entry name" value="TPR DOMAIN PROTEIN (AFU_ORTHOLOGUE AFUA_5G12710)"/>
    <property type="match status" value="1"/>
</dbReference>
<dbReference type="STRING" id="100816.A0A175W4G5"/>
<dbReference type="PANTHER" id="PTHR47643">
    <property type="entry name" value="TPR DOMAIN PROTEIN (AFU_ORTHOLOGUE AFUA_5G12710)"/>
    <property type="match status" value="1"/>
</dbReference>
<keyword evidence="2" id="KW-0675">Receptor</keyword>
<dbReference type="EMBL" id="LCTW02000141">
    <property type="protein sequence ID" value="KXX77904.1"/>
    <property type="molecule type" value="Genomic_DNA"/>
</dbReference>
<dbReference type="PROSITE" id="PS50005">
    <property type="entry name" value="TPR"/>
    <property type="match status" value="1"/>
</dbReference>
<dbReference type="InterPro" id="IPR011990">
    <property type="entry name" value="TPR-like_helical_dom_sf"/>
</dbReference>
<proteinExistence type="predicted"/>
<comment type="caution">
    <text evidence="2">The sequence shown here is derived from an EMBL/GenBank/DDBJ whole genome shotgun (WGS) entry which is preliminary data.</text>
</comment>
<organism evidence="2 3">
    <name type="scientific">Madurella mycetomatis</name>
    <dbReference type="NCBI Taxonomy" id="100816"/>
    <lineage>
        <taxon>Eukaryota</taxon>
        <taxon>Fungi</taxon>
        <taxon>Dikarya</taxon>
        <taxon>Ascomycota</taxon>
        <taxon>Pezizomycotina</taxon>
        <taxon>Sordariomycetes</taxon>
        <taxon>Sordariomycetidae</taxon>
        <taxon>Sordariales</taxon>
        <taxon>Sordariales incertae sedis</taxon>
        <taxon>Madurella</taxon>
    </lineage>
</organism>
<reference evidence="2 3" key="1">
    <citation type="journal article" date="2016" name="Genome Announc.">
        <title>Genome Sequence of Madurella mycetomatis mm55, Isolated from a Human Mycetoma Case in Sudan.</title>
        <authorList>
            <person name="Smit S."/>
            <person name="Derks M.F."/>
            <person name="Bervoets S."/>
            <person name="Fahal A."/>
            <person name="van Leeuwen W."/>
            <person name="van Belkum A."/>
            <person name="van de Sande W.W."/>
        </authorList>
    </citation>
    <scope>NUCLEOTIDE SEQUENCE [LARGE SCALE GENOMIC DNA]</scope>
    <source>
        <strain evidence="3">mm55</strain>
    </source>
</reference>
<dbReference type="OrthoDB" id="438641at2759"/>